<dbReference type="HOGENOM" id="CLU_1908065_0_0_1"/>
<organism evidence="1 2">
    <name type="scientific">Sporothrix schenckii (strain ATCC 58251 / de Perez 2211183)</name>
    <name type="common">Rose-picker's disease fungus</name>
    <dbReference type="NCBI Taxonomy" id="1391915"/>
    <lineage>
        <taxon>Eukaryota</taxon>
        <taxon>Fungi</taxon>
        <taxon>Dikarya</taxon>
        <taxon>Ascomycota</taxon>
        <taxon>Pezizomycotina</taxon>
        <taxon>Sordariomycetes</taxon>
        <taxon>Sordariomycetidae</taxon>
        <taxon>Ophiostomatales</taxon>
        <taxon>Ophiostomataceae</taxon>
        <taxon>Sporothrix</taxon>
    </lineage>
</organism>
<reference evidence="2" key="1">
    <citation type="journal article" date="2014" name="Genome Announc.">
        <title>Genome sequence of the pathogenic fungus Sporothrix schenckii (ATCC 58251).</title>
        <authorList>
            <person name="Cuomo C.A."/>
            <person name="Rodriguez-Del Valle N."/>
            <person name="Perez-Sanchez L."/>
            <person name="Abouelleil A."/>
            <person name="Goldberg J."/>
            <person name="Young S."/>
            <person name="Zeng Q."/>
            <person name="Birren B.W."/>
        </authorList>
    </citation>
    <scope>NUCLEOTIDE SEQUENCE [LARGE SCALE GENOMIC DNA]</scope>
    <source>
        <strain evidence="2">ATCC 58251 / de Perez 2211183</strain>
    </source>
</reference>
<name>U7PTZ7_SPOS1</name>
<keyword evidence="2" id="KW-1185">Reference proteome</keyword>
<protein>
    <submittedName>
        <fullName evidence="1">Uncharacterized protein</fullName>
    </submittedName>
</protein>
<proteinExistence type="predicted"/>
<gene>
    <name evidence="1" type="ORF">HMPREF1624_05022</name>
</gene>
<sequence>MDGSYTLRVRKQNLVYILGLNSGSVFDGVDVVLCYIDVAARGRNDEDPAFNVAFKIGGCQSAANAHKDGSRMMAFDTGLGNVILDTQVLTLSTSDEFGIPAAGGVYRFATLGNAQNSERVVGRDERVLGIMTV</sequence>
<evidence type="ECO:0000313" key="1">
    <source>
        <dbReference type="EMBL" id="ERS98239.1"/>
    </source>
</evidence>
<dbReference type="Proteomes" id="UP000018087">
    <property type="component" value="Unassembled WGS sequence"/>
</dbReference>
<dbReference type="AlphaFoldDB" id="U7PTZ7"/>
<evidence type="ECO:0000313" key="2">
    <source>
        <dbReference type="Proteomes" id="UP000018087"/>
    </source>
</evidence>
<accession>U7PTZ7</accession>
<dbReference type="EMBL" id="KI440846">
    <property type="protein sequence ID" value="ERS98239.1"/>
    <property type="molecule type" value="Genomic_DNA"/>
</dbReference>